<dbReference type="Proteomes" id="UP000735302">
    <property type="component" value="Unassembled WGS sequence"/>
</dbReference>
<gene>
    <name evidence="1" type="ORF">PoB_005754300</name>
</gene>
<keyword evidence="2" id="KW-1185">Reference proteome</keyword>
<protein>
    <submittedName>
        <fullName evidence="1">Uncharacterized protein</fullName>
    </submittedName>
</protein>
<sequence>MLAVACTNSVIGKGIMTYCPPTAVPKLLSNALTKEVRGRGVKESRECACTVMWSMMTCLETFSDFRRNQFVLLRKKSEIQNVFIDLNDVKMKGMVVLMMNIEFISIHMMVID</sequence>
<evidence type="ECO:0000313" key="2">
    <source>
        <dbReference type="Proteomes" id="UP000735302"/>
    </source>
</evidence>
<accession>A0AAV4CHL0</accession>
<dbReference type="AlphaFoldDB" id="A0AAV4CHL0"/>
<comment type="caution">
    <text evidence="1">The sequence shown here is derived from an EMBL/GenBank/DDBJ whole genome shotgun (WGS) entry which is preliminary data.</text>
</comment>
<proteinExistence type="predicted"/>
<dbReference type="EMBL" id="BLXT01006335">
    <property type="protein sequence ID" value="GFO31038.1"/>
    <property type="molecule type" value="Genomic_DNA"/>
</dbReference>
<name>A0AAV4CHL0_9GAST</name>
<reference evidence="1 2" key="1">
    <citation type="journal article" date="2021" name="Elife">
        <title>Chloroplast acquisition without the gene transfer in kleptoplastic sea slugs, Plakobranchus ocellatus.</title>
        <authorList>
            <person name="Maeda T."/>
            <person name="Takahashi S."/>
            <person name="Yoshida T."/>
            <person name="Shimamura S."/>
            <person name="Takaki Y."/>
            <person name="Nagai Y."/>
            <person name="Toyoda A."/>
            <person name="Suzuki Y."/>
            <person name="Arimoto A."/>
            <person name="Ishii H."/>
            <person name="Satoh N."/>
            <person name="Nishiyama T."/>
            <person name="Hasebe M."/>
            <person name="Maruyama T."/>
            <person name="Minagawa J."/>
            <person name="Obokata J."/>
            <person name="Shigenobu S."/>
        </authorList>
    </citation>
    <scope>NUCLEOTIDE SEQUENCE [LARGE SCALE GENOMIC DNA]</scope>
</reference>
<organism evidence="1 2">
    <name type="scientific">Plakobranchus ocellatus</name>
    <dbReference type="NCBI Taxonomy" id="259542"/>
    <lineage>
        <taxon>Eukaryota</taxon>
        <taxon>Metazoa</taxon>
        <taxon>Spiralia</taxon>
        <taxon>Lophotrochozoa</taxon>
        <taxon>Mollusca</taxon>
        <taxon>Gastropoda</taxon>
        <taxon>Heterobranchia</taxon>
        <taxon>Euthyneura</taxon>
        <taxon>Panpulmonata</taxon>
        <taxon>Sacoglossa</taxon>
        <taxon>Placobranchoidea</taxon>
        <taxon>Plakobranchidae</taxon>
        <taxon>Plakobranchus</taxon>
    </lineage>
</organism>
<evidence type="ECO:0000313" key="1">
    <source>
        <dbReference type="EMBL" id="GFO31038.1"/>
    </source>
</evidence>